<gene>
    <name evidence="3" type="ordered locus">MPUT_0272</name>
</gene>
<evidence type="ECO:0000256" key="2">
    <source>
        <dbReference type="SAM" id="Phobius"/>
    </source>
</evidence>
<feature type="transmembrane region" description="Helical" evidence="2">
    <location>
        <begin position="120"/>
        <end position="143"/>
    </location>
</feature>
<keyword evidence="2" id="KW-1133">Transmembrane helix</keyword>
<reference evidence="3 4" key="1">
    <citation type="journal article" date="2011" name="J. Bacteriol.">
        <title>Genome Sequence of Mycoplasma putrefaciens Type Strain KS1.</title>
        <authorList>
            <person name="Calcutt M.J."/>
            <person name="Foecking M.F."/>
        </authorList>
    </citation>
    <scope>NUCLEOTIDE SEQUENCE [LARGE SCALE GENOMIC DNA]</scope>
    <source>
        <strain evidence="4">ATCC 15718 / NCTC 10155 / C30 KS-1 / KS-1</strain>
    </source>
</reference>
<feature type="region of interest" description="Disordered" evidence="1">
    <location>
        <begin position="1"/>
        <end position="24"/>
    </location>
</feature>
<feature type="compositionally biased region" description="Low complexity" evidence="1">
    <location>
        <begin position="9"/>
        <end position="24"/>
    </location>
</feature>
<feature type="transmembrane region" description="Helical" evidence="2">
    <location>
        <begin position="87"/>
        <end position="108"/>
    </location>
</feature>
<sequence>MNEIKELTSDNSSNLQNNNSSTSNQKLTTKFRHGIIFGLASSGMSIFSSFMFLVSFSIILKQSMNIIDDKMNEFGSLWSILQTYKTIIYIFIFIRILVQVVLIILMVITLKKQTYKYKVLIAVLLIITSGLLGIIGGILILIADTNSQTNKTVGEANESQ</sequence>
<dbReference type="KEGG" id="mpf:MPUT_0272"/>
<dbReference type="EMBL" id="CP003021">
    <property type="protein sequence ID" value="AEM68654.1"/>
    <property type="molecule type" value="Genomic_DNA"/>
</dbReference>
<keyword evidence="2" id="KW-0472">Membrane</keyword>
<organism evidence="3 4">
    <name type="scientific">Mycoplasma putrefaciens (strain ATCC 15718 / NCTC 10155 / C30 KS-1 / KS-1)</name>
    <dbReference type="NCBI Taxonomy" id="743965"/>
    <lineage>
        <taxon>Bacteria</taxon>
        <taxon>Bacillati</taxon>
        <taxon>Mycoplasmatota</taxon>
        <taxon>Mollicutes</taxon>
        <taxon>Mycoplasmataceae</taxon>
        <taxon>Mycoplasma</taxon>
    </lineage>
</organism>
<feature type="transmembrane region" description="Helical" evidence="2">
    <location>
        <begin position="35"/>
        <end position="60"/>
    </location>
</feature>
<protein>
    <recommendedName>
        <fullName evidence="5">Transmembrane protein</fullName>
    </recommendedName>
</protein>
<dbReference type="AlphaFoldDB" id="A0A7U4E9L3"/>
<proteinExistence type="predicted"/>
<evidence type="ECO:0000313" key="4">
    <source>
        <dbReference type="Proteomes" id="UP000008907"/>
    </source>
</evidence>
<evidence type="ECO:0000313" key="3">
    <source>
        <dbReference type="EMBL" id="AEM68654.1"/>
    </source>
</evidence>
<name>A0A7U4E9L3_MYCPK</name>
<dbReference type="RefSeq" id="WP_014035010.1">
    <property type="nucleotide sequence ID" value="NC_015946.1"/>
</dbReference>
<evidence type="ECO:0000256" key="1">
    <source>
        <dbReference type="SAM" id="MobiDB-lite"/>
    </source>
</evidence>
<evidence type="ECO:0008006" key="5">
    <source>
        <dbReference type="Google" id="ProtNLM"/>
    </source>
</evidence>
<dbReference type="Proteomes" id="UP000008907">
    <property type="component" value="Chromosome"/>
</dbReference>
<keyword evidence="2" id="KW-0812">Transmembrane</keyword>
<accession>A0A7U4E9L3</accession>